<feature type="domain" description="DUF7847" evidence="2">
    <location>
        <begin position="83"/>
        <end position="257"/>
    </location>
</feature>
<evidence type="ECO:0000313" key="3">
    <source>
        <dbReference type="EMBL" id="SDF33273.1"/>
    </source>
</evidence>
<evidence type="ECO:0000256" key="1">
    <source>
        <dbReference type="SAM" id="Phobius"/>
    </source>
</evidence>
<gene>
    <name evidence="3" type="ORF">SAMN05216464_11628</name>
</gene>
<dbReference type="EMBL" id="FNAI01000016">
    <property type="protein sequence ID" value="SDF33273.1"/>
    <property type="molecule type" value="Genomic_DNA"/>
</dbReference>
<keyword evidence="4" id="KW-1185">Reference proteome</keyword>
<dbReference type="STRING" id="1391627.SAMN05216464_11628"/>
<accession>A0A1G7K7P6</accession>
<reference evidence="3 4" key="1">
    <citation type="submission" date="2016-10" db="EMBL/GenBank/DDBJ databases">
        <authorList>
            <person name="de Groot N.N."/>
        </authorList>
    </citation>
    <scope>NUCLEOTIDE SEQUENCE [LARGE SCALE GENOMIC DNA]</scope>
    <source>
        <strain evidence="3 4">47C3B</strain>
    </source>
</reference>
<feature type="transmembrane region" description="Helical" evidence="1">
    <location>
        <begin position="161"/>
        <end position="179"/>
    </location>
</feature>
<feature type="transmembrane region" description="Helical" evidence="1">
    <location>
        <begin position="76"/>
        <end position="107"/>
    </location>
</feature>
<dbReference type="OrthoDB" id="1049480at2"/>
<organism evidence="3 4">
    <name type="scientific">Mucilaginibacter pineti</name>
    <dbReference type="NCBI Taxonomy" id="1391627"/>
    <lineage>
        <taxon>Bacteria</taxon>
        <taxon>Pseudomonadati</taxon>
        <taxon>Bacteroidota</taxon>
        <taxon>Sphingobacteriia</taxon>
        <taxon>Sphingobacteriales</taxon>
        <taxon>Sphingobacteriaceae</taxon>
        <taxon>Mucilaginibacter</taxon>
    </lineage>
</organism>
<sequence length="294" mass="32888">MKQQLELRRIRDFGEIINDTFTFLKENFKPLFKALFIVCGVFILAGGATTALTMLGKIGIGNAKMNPGTYGNKTQIYSFFIMAMINAVILAFAQFSIYLVTLCYISVYLEKKGGTPTFAEIWGYYKYYFLRILGGGILIFLLFMFGLLLCVIPGLYLMPPLYLIFPIIVMENTSFGYGFNKSFSIIKGNWWMVFGLIIVMGIIVSVLGALVSVPLQLITTAQSFLSLKGLTTPVVIVFSVLQNVIMLTYTLPAIALTMCYFSLSEQKDGTGILNRIDMFGKKPDTQTDLPSEQY</sequence>
<dbReference type="Proteomes" id="UP000199072">
    <property type="component" value="Unassembled WGS sequence"/>
</dbReference>
<name>A0A1G7K7P6_9SPHI</name>
<keyword evidence="1" id="KW-1133">Transmembrane helix</keyword>
<keyword evidence="1" id="KW-0812">Transmembrane</keyword>
<keyword evidence="1" id="KW-0472">Membrane</keyword>
<dbReference type="InterPro" id="IPR057169">
    <property type="entry name" value="DUF7847"/>
</dbReference>
<protein>
    <recommendedName>
        <fullName evidence="2">DUF7847 domain-containing protein</fullName>
    </recommendedName>
</protein>
<feature type="transmembrane region" description="Helical" evidence="1">
    <location>
        <begin position="34"/>
        <end position="56"/>
    </location>
</feature>
<dbReference type="RefSeq" id="WP_091154584.1">
    <property type="nucleotide sequence ID" value="NZ_FNAI01000016.1"/>
</dbReference>
<feature type="transmembrane region" description="Helical" evidence="1">
    <location>
        <begin position="191"/>
        <end position="215"/>
    </location>
</feature>
<evidence type="ECO:0000259" key="2">
    <source>
        <dbReference type="Pfam" id="PF25231"/>
    </source>
</evidence>
<evidence type="ECO:0000313" key="4">
    <source>
        <dbReference type="Proteomes" id="UP000199072"/>
    </source>
</evidence>
<feature type="transmembrane region" description="Helical" evidence="1">
    <location>
        <begin position="128"/>
        <end position="155"/>
    </location>
</feature>
<dbReference type="AlphaFoldDB" id="A0A1G7K7P6"/>
<dbReference type="Pfam" id="PF25231">
    <property type="entry name" value="DUF7847"/>
    <property type="match status" value="1"/>
</dbReference>
<feature type="transmembrane region" description="Helical" evidence="1">
    <location>
        <begin position="235"/>
        <end position="263"/>
    </location>
</feature>
<proteinExistence type="predicted"/>